<feature type="signal peptide" evidence="10">
    <location>
        <begin position="1"/>
        <end position="21"/>
    </location>
</feature>
<keyword evidence="8" id="KW-1015">Disulfide bond</keyword>
<keyword evidence="13" id="KW-1185">Reference proteome</keyword>
<evidence type="ECO:0000256" key="2">
    <source>
        <dbReference type="ARBA" id="ARBA00022676"/>
    </source>
</evidence>
<sequence length="395" mass="43519">MTPGFGISILALLAMTVATAAIKVVPLDMAQNSFDDQYLNCGPAMTEALPGLNGSEFQENKDGALLHRPLSPAQAIALMAYTMPDVHKQFNPAVREAGRSRQEYRDKFHFKTLHFLLTQALQKLRRPDECPDVFRGVRTVQFNVTPGDKVRFGQFASSSLDRTVAQGYGTDTMFEVHTCHGADIHNFSFNESEKEVLIPPFETFEVTKVTREGKKVQIEFRSTGNSSKYNCEWLRGDILGTIWGDGDTQAPPITPVPPPKALLTHLTLSSHDPPDPSLCPHRWEPPQELTPPWGASPGYHGHGSGHGNPLSHKAPRVTVVLGATVATMIMKATGTPRGHQGYRGHYGHCGQFVHCDHFGHYCHCGHCYHCGHCGHYCHCGHHGDCFKASIQGKPL</sequence>
<evidence type="ECO:0000256" key="10">
    <source>
        <dbReference type="RuleBase" id="RU361228"/>
    </source>
</evidence>
<name>A0A8U8C4Q6_GEOPR</name>
<dbReference type="GO" id="GO:0016779">
    <property type="term" value="F:nucleotidyltransferase activity"/>
    <property type="evidence" value="ECO:0007669"/>
    <property type="project" value="UniProtKB-KW"/>
</dbReference>
<dbReference type="GO" id="GO:0106274">
    <property type="term" value="F:NAD+-protein-arginine ADP-ribosyltransferase activity"/>
    <property type="evidence" value="ECO:0007669"/>
    <property type="project" value="UniProtKB-EC"/>
</dbReference>
<dbReference type="FunFam" id="3.90.176.10:FF:000001">
    <property type="entry name" value="NAD(P)(+)--arginine ADP-ribosyltransferase"/>
    <property type="match status" value="1"/>
</dbReference>
<dbReference type="PANTHER" id="PTHR10339">
    <property type="entry name" value="ADP-RIBOSYLTRANSFERASE"/>
    <property type="match status" value="1"/>
</dbReference>
<evidence type="ECO:0000256" key="8">
    <source>
        <dbReference type="ARBA" id="ARBA00023157"/>
    </source>
</evidence>
<evidence type="ECO:0000256" key="3">
    <source>
        <dbReference type="ARBA" id="ARBA00022679"/>
    </source>
</evidence>
<keyword evidence="6 10" id="KW-0521">NADP</keyword>
<proteinExistence type="inferred from homology"/>
<dbReference type="GO" id="GO:0046677">
    <property type="term" value="P:response to antibiotic"/>
    <property type="evidence" value="ECO:0007669"/>
    <property type="project" value="UniProtKB-ARBA"/>
</dbReference>
<dbReference type="EC" id="2.4.2.31" evidence="10"/>
<comment type="similarity">
    <text evidence="1 10">Belongs to the Arg-specific ADP-ribosyltransferase family.</text>
</comment>
<dbReference type="GO" id="GO:0005615">
    <property type="term" value="C:extracellular space"/>
    <property type="evidence" value="ECO:0007669"/>
    <property type="project" value="UniProtKB-ARBA"/>
</dbReference>
<dbReference type="PROSITE" id="PS51996">
    <property type="entry name" value="TR_MART"/>
    <property type="match status" value="1"/>
</dbReference>
<dbReference type="GO" id="GO:0003950">
    <property type="term" value="F:NAD+ poly-ADP-ribosyltransferase activity"/>
    <property type="evidence" value="ECO:0007669"/>
    <property type="project" value="UniProtKB-ARBA"/>
</dbReference>
<dbReference type="PANTHER" id="PTHR10339:SF1">
    <property type="entry name" value="ECTO-ADP-RIBOSYLTRANSFERASE 4"/>
    <property type="match status" value="1"/>
</dbReference>
<evidence type="ECO:0000256" key="4">
    <source>
        <dbReference type="ARBA" id="ARBA00022695"/>
    </source>
</evidence>
<comment type="catalytic activity">
    <reaction evidence="9 10">
        <text>L-arginyl-[protein] + NAD(+) = N(omega)-(ADP-D-ribosyl)-L-arginyl-[protein] + nicotinamide + H(+)</text>
        <dbReference type="Rhea" id="RHEA:19149"/>
        <dbReference type="Rhea" id="RHEA-COMP:10532"/>
        <dbReference type="Rhea" id="RHEA-COMP:15087"/>
        <dbReference type="ChEBI" id="CHEBI:15378"/>
        <dbReference type="ChEBI" id="CHEBI:17154"/>
        <dbReference type="ChEBI" id="CHEBI:29965"/>
        <dbReference type="ChEBI" id="CHEBI:57540"/>
        <dbReference type="ChEBI" id="CHEBI:142554"/>
        <dbReference type="EC" id="2.4.2.31"/>
    </reaction>
</comment>
<evidence type="ECO:0000256" key="6">
    <source>
        <dbReference type="ARBA" id="ARBA00022857"/>
    </source>
</evidence>
<evidence type="ECO:0000313" key="13">
    <source>
        <dbReference type="Proteomes" id="UP000694382"/>
    </source>
</evidence>
<accession>A0A8U8C4Q6</accession>
<dbReference type="AlphaFoldDB" id="A0A8U8C4Q6"/>
<dbReference type="PROSITE" id="PS01291">
    <property type="entry name" value="ART"/>
    <property type="match status" value="1"/>
</dbReference>
<keyword evidence="7 10" id="KW-0520">NAD</keyword>
<evidence type="ECO:0000256" key="11">
    <source>
        <dbReference type="SAM" id="MobiDB-lite"/>
    </source>
</evidence>
<dbReference type="InterPro" id="IPR000768">
    <property type="entry name" value="ART"/>
</dbReference>
<evidence type="ECO:0000256" key="1">
    <source>
        <dbReference type="ARBA" id="ARBA00009558"/>
    </source>
</evidence>
<evidence type="ECO:0000256" key="7">
    <source>
        <dbReference type="ARBA" id="ARBA00023027"/>
    </source>
</evidence>
<feature type="chain" id="PRO_5039968388" description="NAD(P)(+)--arginine ADP-ribosyltransferase" evidence="10">
    <location>
        <begin position="22"/>
        <end position="395"/>
    </location>
</feature>
<evidence type="ECO:0000256" key="5">
    <source>
        <dbReference type="ARBA" id="ARBA00022729"/>
    </source>
</evidence>
<dbReference type="Gene3D" id="3.90.176.10">
    <property type="entry name" value="Toxin ADP-ribosyltransferase, Chain A, domain 1"/>
    <property type="match status" value="1"/>
</dbReference>
<dbReference type="Proteomes" id="UP000694382">
    <property type="component" value="Chromosome 2"/>
</dbReference>
<dbReference type="SUPFAM" id="SSF56399">
    <property type="entry name" value="ADP-ribosylation"/>
    <property type="match status" value="1"/>
</dbReference>
<evidence type="ECO:0000256" key="9">
    <source>
        <dbReference type="ARBA" id="ARBA00047597"/>
    </source>
</evidence>
<feature type="region of interest" description="Disordered" evidence="11">
    <location>
        <begin position="290"/>
        <end position="312"/>
    </location>
</feature>
<evidence type="ECO:0000313" key="12">
    <source>
        <dbReference type="Ensembl" id="ENSCPVP00000023661.1"/>
    </source>
</evidence>
<dbReference type="Ensembl" id="ENSCPVT00000024797.1">
    <property type="protein sequence ID" value="ENSCPVP00000023661.1"/>
    <property type="gene ID" value="ENSCPVG00000017731.1"/>
</dbReference>
<keyword evidence="5 10" id="KW-0732">Signal</keyword>
<keyword evidence="3 10" id="KW-0808">Transferase</keyword>
<dbReference type="InterPro" id="IPR050999">
    <property type="entry name" value="ADP-ribosyltransferase_ARG"/>
</dbReference>
<reference evidence="12" key="3">
    <citation type="submission" date="2025-09" db="UniProtKB">
        <authorList>
            <consortium name="Ensembl"/>
        </authorList>
    </citation>
    <scope>IDENTIFICATION</scope>
</reference>
<reference evidence="12" key="2">
    <citation type="submission" date="2025-08" db="UniProtKB">
        <authorList>
            <consortium name="Ensembl"/>
        </authorList>
    </citation>
    <scope>IDENTIFICATION</scope>
</reference>
<keyword evidence="2 10" id="KW-0328">Glycosyltransferase</keyword>
<dbReference type="GO" id="GO:0044194">
    <property type="term" value="C:cytolytic granule"/>
    <property type="evidence" value="ECO:0007669"/>
    <property type="project" value="UniProtKB-ARBA"/>
</dbReference>
<organism evidence="12 13">
    <name type="scientific">Geospiza parvula</name>
    <name type="common">Small tree-finch</name>
    <name type="synonym">Camarhynchus parvulus</name>
    <dbReference type="NCBI Taxonomy" id="87175"/>
    <lineage>
        <taxon>Eukaryota</taxon>
        <taxon>Metazoa</taxon>
        <taxon>Chordata</taxon>
        <taxon>Craniata</taxon>
        <taxon>Vertebrata</taxon>
        <taxon>Euteleostomi</taxon>
        <taxon>Archelosauria</taxon>
        <taxon>Archosauria</taxon>
        <taxon>Dinosauria</taxon>
        <taxon>Saurischia</taxon>
        <taxon>Theropoda</taxon>
        <taxon>Coelurosauria</taxon>
        <taxon>Aves</taxon>
        <taxon>Neognathae</taxon>
        <taxon>Neoaves</taxon>
        <taxon>Telluraves</taxon>
        <taxon>Australaves</taxon>
        <taxon>Passeriformes</taxon>
        <taxon>Thraupidae</taxon>
        <taxon>Camarhynchus</taxon>
    </lineage>
</organism>
<reference evidence="12" key="1">
    <citation type="submission" date="2020-02" db="EMBL/GenBank/DDBJ databases">
        <authorList>
            <person name="Enbody D E."/>
            <person name="Pettersson E M."/>
        </authorList>
    </citation>
    <scope>NUCLEOTIDE SEQUENCE [LARGE SCALE GENOMIC DNA]</scope>
</reference>
<keyword evidence="4" id="KW-0548">Nucleotidyltransferase</keyword>
<dbReference type="Pfam" id="PF01129">
    <property type="entry name" value="ART"/>
    <property type="match status" value="2"/>
</dbReference>
<protein>
    <recommendedName>
        <fullName evidence="10">NAD(P)(+)--arginine ADP-ribosyltransferase</fullName>
        <ecNumber evidence="10">2.4.2.31</ecNumber>
    </recommendedName>
    <alternativeName>
        <fullName evidence="10">Mono(ADP-ribosyl)transferase</fullName>
    </alternativeName>
</protein>
<dbReference type="PRINTS" id="PR00970">
    <property type="entry name" value="RIBTRNSFRASE"/>
</dbReference>